<proteinExistence type="predicted"/>
<dbReference type="EMBL" id="LAZR01036269">
    <property type="protein sequence ID" value="KKL25292.1"/>
    <property type="molecule type" value="Genomic_DNA"/>
</dbReference>
<evidence type="ECO:0000313" key="2">
    <source>
        <dbReference type="EMBL" id="KKL25292.1"/>
    </source>
</evidence>
<comment type="caution">
    <text evidence="1">The sequence shown here is derived from an EMBL/GenBank/DDBJ whole genome shotgun (WGS) entry which is preliminary data.</text>
</comment>
<evidence type="ECO:0000313" key="1">
    <source>
        <dbReference type="EMBL" id="KKL22463.1"/>
    </source>
</evidence>
<dbReference type="EMBL" id="LAZR01037339">
    <property type="protein sequence ID" value="KKL22463.1"/>
    <property type="molecule type" value="Genomic_DNA"/>
</dbReference>
<gene>
    <name evidence="2" type="ORF">LCGC14_2406770</name>
    <name evidence="1" type="ORF">LCGC14_2435190</name>
</gene>
<accession>A0A0F9EEP0</accession>
<sequence>MEITTKNGLLYRDGQMIPVPEADWIAREHGYQYAEQLVKKLELKRKEKSNGSRTKKN</sequence>
<dbReference type="AlphaFoldDB" id="A0A0F9EEP0"/>
<organism evidence="1">
    <name type="scientific">marine sediment metagenome</name>
    <dbReference type="NCBI Taxonomy" id="412755"/>
    <lineage>
        <taxon>unclassified sequences</taxon>
        <taxon>metagenomes</taxon>
        <taxon>ecological metagenomes</taxon>
    </lineage>
</organism>
<protein>
    <submittedName>
        <fullName evidence="1">Uncharacterized protein</fullName>
    </submittedName>
</protein>
<name>A0A0F9EEP0_9ZZZZ</name>
<reference evidence="1" key="1">
    <citation type="journal article" date="2015" name="Nature">
        <title>Complex archaea that bridge the gap between prokaryotes and eukaryotes.</title>
        <authorList>
            <person name="Spang A."/>
            <person name="Saw J.H."/>
            <person name="Jorgensen S.L."/>
            <person name="Zaremba-Niedzwiedzka K."/>
            <person name="Martijn J."/>
            <person name="Lind A.E."/>
            <person name="van Eijk R."/>
            <person name="Schleper C."/>
            <person name="Guy L."/>
            <person name="Ettema T.J."/>
        </authorList>
    </citation>
    <scope>NUCLEOTIDE SEQUENCE</scope>
</reference>